<evidence type="ECO:0000256" key="1">
    <source>
        <dbReference type="ARBA" id="ARBA00022649"/>
    </source>
</evidence>
<accession>A0A656PPS9</accession>
<proteinExistence type="predicted"/>
<evidence type="ECO:0000313" key="3">
    <source>
        <dbReference type="Proteomes" id="UP000262056"/>
    </source>
</evidence>
<dbReference type="Proteomes" id="UP000262056">
    <property type="component" value="Unassembled WGS sequence"/>
</dbReference>
<dbReference type="InterPro" id="IPR007712">
    <property type="entry name" value="RelE/ParE_toxin"/>
</dbReference>
<organism evidence="2 3">
    <name type="scientific">candidate division WWE3 bacterium</name>
    <dbReference type="NCBI Taxonomy" id="2053526"/>
    <lineage>
        <taxon>Bacteria</taxon>
        <taxon>Katanobacteria</taxon>
    </lineage>
</organism>
<protein>
    <submittedName>
        <fullName evidence="2">Type II toxin-antitoxin system RelE/ParE family toxin</fullName>
    </submittedName>
</protein>
<dbReference type="Pfam" id="PF05016">
    <property type="entry name" value="ParE_toxin"/>
    <property type="match status" value="1"/>
</dbReference>
<reference evidence="2 3" key="1">
    <citation type="journal article" date="2018" name="Nat. Biotechnol.">
        <title>A standardized bacterial taxonomy based on genome phylogeny substantially revises the tree of life.</title>
        <authorList>
            <person name="Parks D.H."/>
            <person name="Chuvochina M."/>
            <person name="Waite D.W."/>
            <person name="Rinke C."/>
            <person name="Skarshewski A."/>
            <person name="Chaumeil P.A."/>
            <person name="Hugenholtz P."/>
        </authorList>
    </citation>
    <scope>NUCLEOTIDE SEQUENCE [LARGE SCALE GENOMIC DNA]</scope>
    <source>
        <strain evidence="2">UBA12021</strain>
    </source>
</reference>
<sequence>MQVIITPTALKQYKHLQKSDQTKIKNKILLLEKHPTEGKKLAGKLAEVRSLRAWPYRILYYVGKKERKIFIVTIAHRQGVYK</sequence>
<dbReference type="SUPFAM" id="SSF143011">
    <property type="entry name" value="RelE-like"/>
    <property type="match status" value="1"/>
</dbReference>
<comment type="caution">
    <text evidence="2">The sequence shown here is derived from an EMBL/GenBank/DDBJ whole genome shotgun (WGS) entry which is preliminary data.</text>
</comment>
<dbReference type="InterPro" id="IPR035093">
    <property type="entry name" value="RelE/ParE_toxin_dom_sf"/>
</dbReference>
<gene>
    <name evidence="2" type="ORF">DIU24_03100</name>
</gene>
<keyword evidence="1" id="KW-1277">Toxin-antitoxin system</keyword>
<dbReference type="Gene3D" id="3.30.2310.20">
    <property type="entry name" value="RelE-like"/>
    <property type="match status" value="1"/>
</dbReference>
<dbReference type="EMBL" id="DQFB01000004">
    <property type="protein sequence ID" value="HCQ40671.1"/>
    <property type="molecule type" value="Genomic_DNA"/>
</dbReference>
<name>A0A656PPS9_UNCKA</name>
<evidence type="ECO:0000313" key="2">
    <source>
        <dbReference type="EMBL" id="HCQ40671.1"/>
    </source>
</evidence>
<dbReference type="AlphaFoldDB" id="A0A656PPS9"/>